<dbReference type="EMBL" id="FZOS01000003">
    <property type="protein sequence ID" value="SNS23538.1"/>
    <property type="molecule type" value="Genomic_DNA"/>
</dbReference>
<evidence type="ECO:0000259" key="6">
    <source>
        <dbReference type="Pfam" id="PF02776"/>
    </source>
</evidence>
<dbReference type="Gene3D" id="3.40.50.970">
    <property type="match status" value="2"/>
</dbReference>
<dbReference type="Pfam" id="PF02776">
    <property type="entry name" value="TPP_enzyme_N"/>
    <property type="match status" value="1"/>
</dbReference>
<dbReference type="SUPFAM" id="SSF52467">
    <property type="entry name" value="DHS-like NAD/FAD-binding domain"/>
    <property type="match status" value="1"/>
</dbReference>
<feature type="domain" description="Thiamine pyrophosphate enzyme TPP-binding" evidence="5">
    <location>
        <begin position="395"/>
        <end position="540"/>
    </location>
</feature>
<accession>A0A239CUR9</accession>
<evidence type="ECO:0000256" key="2">
    <source>
        <dbReference type="ARBA" id="ARBA00023052"/>
    </source>
</evidence>
<protein>
    <submittedName>
        <fullName evidence="7">Acetolactate synthase-1/2/3 large subunit</fullName>
    </submittedName>
</protein>
<dbReference type="GO" id="GO:0009097">
    <property type="term" value="P:isoleucine biosynthetic process"/>
    <property type="evidence" value="ECO:0007669"/>
    <property type="project" value="TreeGrafter"/>
</dbReference>
<dbReference type="GO" id="GO:0009099">
    <property type="term" value="P:L-valine biosynthetic process"/>
    <property type="evidence" value="ECO:0007669"/>
    <property type="project" value="TreeGrafter"/>
</dbReference>
<reference evidence="8" key="1">
    <citation type="submission" date="2017-06" db="EMBL/GenBank/DDBJ databases">
        <authorList>
            <person name="Varghese N."/>
            <person name="Submissions S."/>
        </authorList>
    </citation>
    <scope>NUCLEOTIDE SEQUENCE [LARGE SCALE GENOMIC DNA]</scope>
    <source>
        <strain evidence="8">LNB2</strain>
    </source>
</reference>
<evidence type="ECO:0000259" key="4">
    <source>
        <dbReference type="Pfam" id="PF00205"/>
    </source>
</evidence>
<dbReference type="GO" id="GO:0005948">
    <property type="term" value="C:acetolactate synthase complex"/>
    <property type="evidence" value="ECO:0007669"/>
    <property type="project" value="TreeGrafter"/>
</dbReference>
<dbReference type="InterPro" id="IPR011766">
    <property type="entry name" value="TPP_enzyme_TPP-bd"/>
</dbReference>
<gene>
    <name evidence="7" type="ORF">SAMN06295912_10338</name>
</gene>
<evidence type="ECO:0000256" key="3">
    <source>
        <dbReference type="RuleBase" id="RU362132"/>
    </source>
</evidence>
<sequence length="562" mass="59563">MSNQRTGGRILVDALLAQGCDRIFCVPGESYLAVLDALHDTPEIDLIVARQEGGVGFMAEADGAMKGRPGIAFVTRGPGATNASIGVHTAMQDSTPMILFIGDVARGDRDREAFQEIDFTAMFSPIAKWASRIDDAARIPEYVARAYAVAMSGRPGPVVLALPEDMLTDLADATDRPRVERPSQAVAAGTIAQVADLLAEAKNPVAIVGGAGWTDTAARSFAKVAEAWGLPVAVAFRRQDAIANECAVYAGNLGYGPNPKLLDRVRAADLLLVVGPRLGEATTDGYTLITPDHPGQKLIHIHPDPNELGSVFATDLAICAGVNSFALALETALYRVGEAGMPSSKVFPRFASGREAHAEWEAWATPAPNGQRLDLGQCVAMMRDQLPADSIICNGAGNFSSWWHRFWHYAGPVSQLAPTAGSMGYGLPAGVAAALRAPQRQVVVLAGDGCFLMNGQELATAVRYGLKMLILVIDNGSYGTIRMHQEKRYPARISGTDLANPDFAALARAYGAWAETVTETAEFGPALARAKEQTGVALLHLKTDIEQIGPAATISGLRASHK</sequence>
<dbReference type="Pfam" id="PF02775">
    <property type="entry name" value="TPP_enzyme_C"/>
    <property type="match status" value="1"/>
</dbReference>
<dbReference type="AlphaFoldDB" id="A0A239CUR9"/>
<keyword evidence="8" id="KW-1185">Reference proteome</keyword>
<dbReference type="Gene3D" id="3.40.50.1220">
    <property type="entry name" value="TPP-binding domain"/>
    <property type="match status" value="1"/>
</dbReference>
<dbReference type="InterPro" id="IPR029061">
    <property type="entry name" value="THDP-binding"/>
</dbReference>
<comment type="similarity">
    <text evidence="1 3">Belongs to the TPP enzyme family.</text>
</comment>
<name>A0A239CUR9_9SPHN</name>
<dbReference type="CDD" id="cd00568">
    <property type="entry name" value="TPP_enzymes"/>
    <property type="match status" value="1"/>
</dbReference>
<evidence type="ECO:0000256" key="1">
    <source>
        <dbReference type="ARBA" id="ARBA00007812"/>
    </source>
</evidence>
<dbReference type="CDD" id="cd07035">
    <property type="entry name" value="TPP_PYR_POX_like"/>
    <property type="match status" value="1"/>
</dbReference>
<evidence type="ECO:0000313" key="7">
    <source>
        <dbReference type="EMBL" id="SNS23538.1"/>
    </source>
</evidence>
<dbReference type="Pfam" id="PF00205">
    <property type="entry name" value="TPP_enzyme_M"/>
    <property type="match status" value="1"/>
</dbReference>
<dbReference type="FunFam" id="3.40.50.970:FF:000007">
    <property type="entry name" value="Acetolactate synthase"/>
    <property type="match status" value="1"/>
</dbReference>
<dbReference type="InterPro" id="IPR012000">
    <property type="entry name" value="Thiamin_PyroP_enz_cen_dom"/>
</dbReference>
<dbReference type="Proteomes" id="UP000198281">
    <property type="component" value="Unassembled WGS sequence"/>
</dbReference>
<dbReference type="SUPFAM" id="SSF52518">
    <property type="entry name" value="Thiamin diphosphate-binding fold (THDP-binding)"/>
    <property type="match status" value="2"/>
</dbReference>
<dbReference type="PANTHER" id="PTHR18968:SF120">
    <property type="entry name" value="ACETOLACTATE SYNTHASE LARGE SUBUNIT"/>
    <property type="match status" value="1"/>
</dbReference>
<dbReference type="GO" id="GO:0000287">
    <property type="term" value="F:magnesium ion binding"/>
    <property type="evidence" value="ECO:0007669"/>
    <property type="project" value="InterPro"/>
</dbReference>
<dbReference type="InterPro" id="IPR012001">
    <property type="entry name" value="Thiamin_PyroP_enz_TPP-bd_dom"/>
</dbReference>
<dbReference type="InterPro" id="IPR045229">
    <property type="entry name" value="TPP_enz"/>
</dbReference>
<dbReference type="InterPro" id="IPR029035">
    <property type="entry name" value="DHS-like_NAD/FAD-binding_dom"/>
</dbReference>
<feature type="domain" description="Thiamine pyrophosphate enzyme N-terminal TPP-binding" evidence="6">
    <location>
        <begin position="6"/>
        <end position="122"/>
    </location>
</feature>
<dbReference type="InterPro" id="IPR000399">
    <property type="entry name" value="TPP-bd_CS"/>
</dbReference>
<keyword evidence="2 3" id="KW-0786">Thiamine pyrophosphate</keyword>
<dbReference type="GO" id="GO:0030976">
    <property type="term" value="F:thiamine pyrophosphate binding"/>
    <property type="evidence" value="ECO:0007669"/>
    <property type="project" value="InterPro"/>
</dbReference>
<evidence type="ECO:0000313" key="8">
    <source>
        <dbReference type="Proteomes" id="UP000198281"/>
    </source>
</evidence>
<dbReference type="OrthoDB" id="4494979at2"/>
<organism evidence="7 8">
    <name type="scientific">Edaphosphingomonas laterariae</name>
    <dbReference type="NCBI Taxonomy" id="861865"/>
    <lineage>
        <taxon>Bacteria</taxon>
        <taxon>Pseudomonadati</taxon>
        <taxon>Pseudomonadota</taxon>
        <taxon>Alphaproteobacteria</taxon>
        <taxon>Sphingomonadales</taxon>
        <taxon>Rhizorhabdaceae</taxon>
        <taxon>Edaphosphingomonas</taxon>
    </lineage>
</organism>
<feature type="domain" description="Thiamine pyrophosphate enzyme central" evidence="4">
    <location>
        <begin position="191"/>
        <end position="327"/>
    </location>
</feature>
<dbReference type="PANTHER" id="PTHR18968">
    <property type="entry name" value="THIAMINE PYROPHOSPHATE ENZYMES"/>
    <property type="match status" value="1"/>
</dbReference>
<dbReference type="RefSeq" id="WP_089218343.1">
    <property type="nucleotide sequence ID" value="NZ_FZOS01000003.1"/>
</dbReference>
<proteinExistence type="inferred from homology"/>
<dbReference type="NCBIfam" id="NF006052">
    <property type="entry name" value="PRK08199.1"/>
    <property type="match status" value="1"/>
</dbReference>
<dbReference type="GO" id="GO:0003984">
    <property type="term" value="F:acetolactate synthase activity"/>
    <property type="evidence" value="ECO:0007669"/>
    <property type="project" value="TreeGrafter"/>
</dbReference>
<dbReference type="GO" id="GO:0050660">
    <property type="term" value="F:flavin adenine dinucleotide binding"/>
    <property type="evidence" value="ECO:0007669"/>
    <property type="project" value="TreeGrafter"/>
</dbReference>
<dbReference type="PROSITE" id="PS00187">
    <property type="entry name" value="TPP_ENZYMES"/>
    <property type="match status" value="1"/>
</dbReference>
<evidence type="ECO:0000259" key="5">
    <source>
        <dbReference type="Pfam" id="PF02775"/>
    </source>
</evidence>